<dbReference type="Proteomes" id="UP000321085">
    <property type="component" value="Unassembled WGS sequence"/>
</dbReference>
<dbReference type="EMBL" id="BJYU01000001">
    <property type="protein sequence ID" value="GEO12437.1"/>
    <property type="molecule type" value="Genomic_DNA"/>
</dbReference>
<proteinExistence type="predicted"/>
<accession>A0A512BKQ4</accession>
<gene>
    <name evidence="1" type="ORF">MAE02_01330</name>
</gene>
<keyword evidence="2" id="KW-1185">Reference proteome</keyword>
<dbReference type="SMART" id="SM00671">
    <property type="entry name" value="SEL1"/>
    <property type="match status" value="4"/>
</dbReference>
<evidence type="ECO:0008006" key="3">
    <source>
        <dbReference type="Google" id="ProtNLM"/>
    </source>
</evidence>
<name>A0A512BKQ4_9HYPH</name>
<dbReference type="PANTHER" id="PTHR11102:SF160">
    <property type="entry name" value="ERAD-ASSOCIATED E3 UBIQUITIN-PROTEIN LIGASE COMPONENT HRD3"/>
    <property type="match status" value="1"/>
</dbReference>
<sequence length="377" mass="41947">MDTYVPLRAEREAQASDTEEQCVSLEIWALLCSIWISIVMTSSPSADPGDISAVRLRLLTPQEWASILSGDPREAACWVHAAARHGFKTAQVTWGQMLLDGRSVGRDPTAAYRWFRRAAEIGSIDGINMVGRCHELGWGVTVNHAEAMRWYEKAAAKSSDWGQYNLASMLLYGEGIERDRAQALQWYMRAAGQGHAKAMGMVGRFHEEGWEVPPDLALAAQWYRKAAEGDDFWSQYHLARLLADSRPGEALDWLGRAIEGGTDNFLRSAGPDLLNHPYVTFHDAGLRALERCCRSGEACDFYAYGRAILNCSRHEEAAAWLGRAARSGHRDARHSLSVFAGRREQPADASFAKAIELIRQLWPKRNLPHGSHEGAGQ</sequence>
<dbReference type="InterPro" id="IPR006597">
    <property type="entry name" value="Sel1-like"/>
</dbReference>
<evidence type="ECO:0000313" key="2">
    <source>
        <dbReference type="Proteomes" id="UP000321085"/>
    </source>
</evidence>
<dbReference type="OrthoDB" id="9790300at2"/>
<dbReference type="SUPFAM" id="SSF81901">
    <property type="entry name" value="HCP-like"/>
    <property type="match status" value="1"/>
</dbReference>
<dbReference type="PANTHER" id="PTHR11102">
    <property type="entry name" value="SEL-1-LIKE PROTEIN"/>
    <property type="match status" value="1"/>
</dbReference>
<protein>
    <recommendedName>
        <fullName evidence="3">Sel1 repeat family protein</fullName>
    </recommendedName>
</protein>
<dbReference type="Pfam" id="PF08238">
    <property type="entry name" value="Sel1"/>
    <property type="match status" value="5"/>
</dbReference>
<reference evidence="1 2" key="1">
    <citation type="submission" date="2019-07" db="EMBL/GenBank/DDBJ databases">
        <title>Whole genome shotgun sequence of Microvirga aerophila NBRC 106136.</title>
        <authorList>
            <person name="Hosoyama A."/>
            <person name="Uohara A."/>
            <person name="Ohji S."/>
            <person name="Ichikawa N."/>
        </authorList>
    </citation>
    <scope>NUCLEOTIDE SEQUENCE [LARGE SCALE GENOMIC DNA]</scope>
    <source>
        <strain evidence="1 2">NBRC 106136</strain>
    </source>
</reference>
<dbReference type="InterPro" id="IPR011990">
    <property type="entry name" value="TPR-like_helical_dom_sf"/>
</dbReference>
<comment type="caution">
    <text evidence="1">The sequence shown here is derived from an EMBL/GenBank/DDBJ whole genome shotgun (WGS) entry which is preliminary data.</text>
</comment>
<dbReference type="AlphaFoldDB" id="A0A512BKQ4"/>
<organism evidence="1 2">
    <name type="scientific">Microvirga aerophila</name>
    <dbReference type="NCBI Taxonomy" id="670291"/>
    <lineage>
        <taxon>Bacteria</taxon>
        <taxon>Pseudomonadati</taxon>
        <taxon>Pseudomonadota</taxon>
        <taxon>Alphaproteobacteria</taxon>
        <taxon>Hyphomicrobiales</taxon>
        <taxon>Methylobacteriaceae</taxon>
        <taxon>Microvirga</taxon>
    </lineage>
</organism>
<evidence type="ECO:0000313" key="1">
    <source>
        <dbReference type="EMBL" id="GEO12437.1"/>
    </source>
</evidence>
<dbReference type="Gene3D" id="1.25.40.10">
    <property type="entry name" value="Tetratricopeptide repeat domain"/>
    <property type="match status" value="1"/>
</dbReference>
<dbReference type="InterPro" id="IPR050767">
    <property type="entry name" value="Sel1_AlgK"/>
</dbReference>